<evidence type="ECO:0000256" key="8">
    <source>
        <dbReference type="ARBA" id="ARBA00039386"/>
    </source>
</evidence>
<dbReference type="InterPro" id="IPR041854">
    <property type="entry name" value="BFD-like_2Fe2S-bd_dom_sf"/>
</dbReference>
<dbReference type="EMBL" id="JACANB010000002">
    <property type="protein sequence ID" value="MDM1695975.1"/>
    <property type="molecule type" value="Genomic_DNA"/>
</dbReference>
<dbReference type="Proteomes" id="UP001173465">
    <property type="component" value="Unassembled WGS sequence"/>
</dbReference>
<evidence type="ECO:0000313" key="12">
    <source>
        <dbReference type="EMBL" id="MDM1695975.1"/>
    </source>
</evidence>
<evidence type="ECO:0000256" key="4">
    <source>
        <dbReference type="ARBA" id="ARBA00022982"/>
    </source>
</evidence>
<keyword evidence="6" id="KW-0411">Iron-sulfur</keyword>
<dbReference type="Gene3D" id="1.10.10.1100">
    <property type="entry name" value="BFD-like [2Fe-2S]-binding domain"/>
    <property type="match status" value="1"/>
</dbReference>
<evidence type="ECO:0000256" key="7">
    <source>
        <dbReference type="ARBA" id="ARBA00034078"/>
    </source>
</evidence>
<dbReference type="STRING" id="1697053.AKN87_07665"/>
<comment type="similarity">
    <text evidence="9">Belongs to the Bfd family.</text>
</comment>
<keyword evidence="5" id="KW-0408">Iron</keyword>
<dbReference type="GO" id="GO:0046872">
    <property type="term" value="F:metal ion binding"/>
    <property type="evidence" value="ECO:0007669"/>
    <property type="project" value="UniProtKB-KW"/>
</dbReference>
<dbReference type="InterPro" id="IPR007419">
    <property type="entry name" value="BFD-like_2Fe2S-bd_dom"/>
</dbReference>
<dbReference type="PANTHER" id="PTHR37424:SF1">
    <property type="entry name" value="BACTERIOFERRITIN-ASSOCIATED FERREDOXIN"/>
    <property type="match status" value="1"/>
</dbReference>
<keyword evidence="13" id="KW-1185">Reference proteome</keyword>
<dbReference type="OrthoDB" id="9815350at2"/>
<dbReference type="PANTHER" id="PTHR37424">
    <property type="entry name" value="BACTERIOFERRITIN-ASSOCIATED FERREDOXIN"/>
    <property type="match status" value="1"/>
</dbReference>
<dbReference type="InterPro" id="IPR052371">
    <property type="entry name" value="BFD-associated_ferredoxin"/>
</dbReference>
<keyword evidence="1" id="KW-0813">Transport</keyword>
<feature type="domain" description="BFD-like [2Fe-2S]-binding" evidence="10">
    <location>
        <begin position="2"/>
        <end position="48"/>
    </location>
</feature>
<dbReference type="AlphaFoldDB" id="A0A0K1XDC9"/>
<dbReference type="RefSeq" id="WP_053100583.1">
    <property type="nucleotide sequence ID" value="NZ_CP012358.1"/>
</dbReference>
<dbReference type="KEGG" id="pbb:AKN87_07665"/>
<keyword evidence="4" id="KW-0249">Electron transport</keyword>
<keyword evidence="2" id="KW-0001">2Fe-2S</keyword>
<evidence type="ECO:0000256" key="5">
    <source>
        <dbReference type="ARBA" id="ARBA00023004"/>
    </source>
</evidence>
<dbReference type="GO" id="GO:0051537">
    <property type="term" value="F:2 iron, 2 sulfur cluster binding"/>
    <property type="evidence" value="ECO:0007669"/>
    <property type="project" value="UniProtKB-KW"/>
</dbReference>
<evidence type="ECO:0000313" key="13">
    <source>
        <dbReference type="Proteomes" id="UP000063953"/>
    </source>
</evidence>
<organism evidence="11 13">
    <name type="scientific">Thiopseudomonas alkaliphila</name>
    <dbReference type="NCBI Taxonomy" id="1697053"/>
    <lineage>
        <taxon>Bacteria</taxon>
        <taxon>Pseudomonadati</taxon>
        <taxon>Pseudomonadota</taxon>
        <taxon>Gammaproteobacteria</taxon>
        <taxon>Pseudomonadales</taxon>
        <taxon>Pseudomonadaceae</taxon>
        <taxon>Thiopseudomonas</taxon>
    </lineage>
</organism>
<dbReference type="Pfam" id="PF04324">
    <property type="entry name" value="Fer2_BFD"/>
    <property type="match status" value="1"/>
</dbReference>
<protein>
    <recommendedName>
        <fullName evidence="8">Bacterioferritin-associated ferredoxin</fullName>
    </recommendedName>
</protein>
<accession>A0A0K1XDC9</accession>
<evidence type="ECO:0000256" key="3">
    <source>
        <dbReference type="ARBA" id="ARBA00022723"/>
    </source>
</evidence>
<reference evidence="12" key="3">
    <citation type="journal article" date="2022" name="Sci. Total Environ.">
        <title>Prevalence, transmission, and molecular epidemiology of tet(X)-positive bacteria among humans, animals, and environmental niches in China: An epidemiological, and genomic-based study.</title>
        <authorList>
            <person name="Dong N."/>
            <person name="Zeng Y."/>
            <person name="Cai C."/>
            <person name="Sun C."/>
            <person name="Lu J."/>
            <person name="Liu C."/>
            <person name="Zhou H."/>
            <person name="Sun Q."/>
            <person name="Shu L."/>
            <person name="Wang H."/>
            <person name="Wang Y."/>
            <person name="Wang S."/>
            <person name="Wu C."/>
            <person name="Chan E.W."/>
            <person name="Chen G."/>
            <person name="Shen Z."/>
            <person name="Chen S."/>
            <person name="Zhang R."/>
        </authorList>
    </citation>
    <scope>NUCLEOTIDE SEQUENCE</scope>
    <source>
        <strain evidence="12">DF46-2-2</strain>
    </source>
</reference>
<evidence type="ECO:0000256" key="2">
    <source>
        <dbReference type="ARBA" id="ARBA00022714"/>
    </source>
</evidence>
<reference evidence="12" key="2">
    <citation type="submission" date="2020-06" db="EMBL/GenBank/DDBJ databases">
        <authorList>
            <person name="Dong N."/>
        </authorList>
    </citation>
    <scope>NUCLEOTIDE SEQUENCE</scope>
    <source>
        <strain evidence="12">DF46-2-2</strain>
    </source>
</reference>
<name>A0A0K1XDC9_9GAMM</name>
<comment type="cofactor">
    <cofactor evidence="7">
        <name>[2Fe-2S] cluster</name>
        <dbReference type="ChEBI" id="CHEBI:190135"/>
    </cofactor>
</comment>
<dbReference type="GeneID" id="93984143"/>
<evidence type="ECO:0000259" key="10">
    <source>
        <dbReference type="Pfam" id="PF04324"/>
    </source>
</evidence>
<proteinExistence type="inferred from homology"/>
<keyword evidence="3" id="KW-0479">Metal-binding</keyword>
<dbReference type="Proteomes" id="UP000063953">
    <property type="component" value="Chromosome"/>
</dbReference>
<reference evidence="11 13" key="1">
    <citation type="journal article" date="2015" name="Genome Announc.">
        <title>Genome Sequences of Oblitimonas alkaliphila gen. nov. sp. nov. (Proposed), a Novel Bacterium of the Pseudomonadaceae Family.</title>
        <authorList>
            <person name="Lauer A.C."/>
            <person name="Nicholson A.C."/>
            <person name="Humrighouse B.W."/>
            <person name="Emery B."/>
            <person name="Drobish A."/>
            <person name="Juieng P."/>
            <person name="Loparev V."/>
            <person name="McQuiston J.R."/>
        </authorList>
    </citation>
    <scope>NUCLEOTIDE SEQUENCE [LARGE SCALE GENOMIC DNA]</scope>
    <source>
        <strain evidence="11 13">E5571</strain>
    </source>
</reference>
<evidence type="ECO:0000256" key="6">
    <source>
        <dbReference type="ARBA" id="ARBA00023014"/>
    </source>
</evidence>
<evidence type="ECO:0000313" key="11">
    <source>
        <dbReference type="EMBL" id="AKX59405.1"/>
    </source>
</evidence>
<gene>
    <name evidence="11" type="ORF">AKN88_05245</name>
    <name evidence="12" type="ORF">HX099_04745</name>
</gene>
<evidence type="ECO:0000256" key="9">
    <source>
        <dbReference type="ARBA" id="ARBA00046332"/>
    </source>
</evidence>
<sequence length="68" mass="7417">MYVCLCKGVTDRKINQVVSDGARSWKEVREQTGCAMQCGKCACEAKQITKQAVLSAMSLANQDLAYAI</sequence>
<evidence type="ECO:0000256" key="1">
    <source>
        <dbReference type="ARBA" id="ARBA00022448"/>
    </source>
</evidence>
<dbReference type="EMBL" id="CP012365">
    <property type="protein sequence ID" value="AKX59405.1"/>
    <property type="molecule type" value="Genomic_DNA"/>
</dbReference>